<evidence type="ECO:0000256" key="4">
    <source>
        <dbReference type="ARBA" id="ARBA00022723"/>
    </source>
</evidence>
<keyword evidence="4" id="KW-0479">Metal-binding</keyword>
<dbReference type="GO" id="GO:0120547">
    <property type="term" value="F:heme A synthase activity"/>
    <property type="evidence" value="ECO:0007669"/>
    <property type="project" value="UniProtKB-EC"/>
</dbReference>
<evidence type="ECO:0000256" key="10">
    <source>
        <dbReference type="ARBA" id="ARBA00044501"/>
    </source>
</evidence>
<gene>
    <name evidence="12" type="ORF">QR98_0097730</name>
</gene>
<dbReference type="VEuPathDB" id="VectorBase:SSCA000045"/>
<keyword evidence="3" id="KW-0812">Transmembrane</keyword>
<comment type="subcellular location">
    <subcellularLocation>
        <location evidence="2">Membrane</location>
        <topology evidence="2">Multi-pass membrane protein</topology>
    </subcellularLocation>
</comment>
<keyword evidence="8" id="KW-0350">Heme biosynthesis</keyword>
<dbReference type="GO" id="GO:0006784">
    <property type="term" value="P:heme A biosynthetic process"/>
    <property type="evidence" value="ECO:0007669"/>
    <property type="project" value="InterPro"/>
</dbReference>
<evidence type="ECO:0000313" key="12">
    <source>
        <dbReference type="EMBL" id="KPM11203.1"/>
    </source>
</evidence>
<evidence type="ECO:0000256" key="1">
    <source>
        <dbReference type="ARBA" id="ARBA00001970"/>
    </source>
</evidence>
<evidence type="ECO:0000256" key="9">
    <source>
        <dbReference type="ARBA" id="ARBA00023136"/>
    </source>
</evidence>
<dbReference type="AlphaFoldDB" id="A0A132AJV0"/>
<dbReference type="GO" id="GO:0005743">
    <property type="term" value="C:mitochondrial inner membrane"/>
    <property type="evidence" value="ECO:0007669"/>
    <property type="project" value="TreeGrafter"/>
</dbReference>
<evidence type="ECO:0000256" key="3">
    <source>
        <dbReference type="ARBA" id="ARBA00022692"/>
    </source>
</evidence>
<keyword evidence="6" id="KW-0560">Oxidoreductase</keyword>
<protein>
    <submittedName>
        <fullName evidence="12">Cytochrome c oxidase assembly protein COX15-like protein</fullName>
    </submittedName>
</protein>
<keyword evidence="7" id="KW-0408">Iron</keyword>
<dbReference type="PANTHER" id="PTHR23289:SF2">
    <property type="entry name" value="CYTOCHROME C OXIDASE ASSEMBLY PROTEIN COX15 HOMOLOG"/>
    <property type="match status" value="1"/>
</dbReference>
<dbReference type="GO" id="GO:0046872">
    <property type="term" value="F:metal ion binding"/>
    <property type="evidence" value="ECO:0007669"/>
    <property type="project" value="UniProtKB-KW"/>
</dbReference>
<dbReference type="InterPro" id="IPR023754">
    <property type="entry name" value="HemeA_Synthase_type2"/>
</dbReference>
<dbReference type="EMBL" id="JXLN01016653">
    <property type="protein sequence ID" value="KPM11203.1"/>
    <property type="molecule type" value="Genomic_DNA"/>
</dbReference>
<comment type="cofactor">
    <cofactor evidence="1">
        <name>heme b</name>
        <dbReference type="ChEBI" id="CHEBI:60344"/>
    </cofactor>
</comment>
<dbReference type="Pfam" id="PF02628">
    <property type="entry name" value="COX15-CtaA"/>
    <property type="match status" value="1"/>
</dbReference>
<comment type="pathway">
    <text evidence="10">Porphyrin-containing compound metabolism; heme A biosynthesis; heme A from heme O: step 1/1.</text>
</comment>
<comment type="caution">
    <text evidence="12">The sequence shown here is derived from an EMBL/GenBank/DDBJ whole genome shotgun (WGS) entry which is preliminary data.</text>
</comment>
<reference evidence="12 13" key="1">
    <citation type="journal article" date="2015" name="Parasit. Vectors">
        <title>Draft genome of the scabies mite.</title>
        <authorList>
            <person name="Rider S.D.Jr."/>
            <person name="Morgan M.S."/>
            <person name="Arlian L.G."/>
        </authorList>
    </citation>
    <scope>NUCLEOTIDE SEQUENCE [LARGE SCALE GENOMIC DNA]</scope>
    <source>
        <strain evidence="12">Arlian Lab</strain>
    </source>
</reference>
<sequence length="422" mass="49024">MIFSLARNSCQPAVRRLLLSKNPEVVYINRFHQINDILMKKNYSRNWRDSIWSRFSNSSRNNSTEQLSQLQIKRKKYIGYWLLTCAGLTFVTVCVGGITRLTESGLSMVDWHPFKEVPPFNEKQWQEEFEKYKQFPEFKIKNKDITLNQFKSIWYMEYFHRMLGRTIGSVYFIPAAIFWAMKWFDRGTKIRVGIFGTLLGFQGFLGWYMVKSGLTEKEVYTHEPRVSQYRLAAHLGTAFVFYSLIFYNALVNLIPAESMLPITKQLLRFKSMIGYSKMMIFFTALSGAFVAGLDAGLVYNSWPKMADRWIPSDLLRQQPLWKNFFENPTCVQFNHRHLGEITGTLVLGLWAYSLRLKLPKRARLATNLLALAMVAQITLGVTALLQYVPIEIASAHQANALLTLSLALWLSKELRWVKRIAK</sequence>
<evidence type="ECO:0000256" key="5">
    <source>
        <dbReference type="ARBA" id="ARBA00022989"/>
    </source>
</evidence>
<evidence type="ECO:0000256" key="2">
    <source>
        <dbReference type="ARBA" id="ARBA00004141"/>
    </source>
</evidence>
<name>A0A132AJV0_SARSC</name>
<dbReference type="GO" id="GO:0016653">
    <property type="term" value="F:oxidoreductase activity, acting on NAD(P)H, heme protein as acceptor"/>
    <property type="evidence" value="ECO:0007669"/>
    <property type="project" value="TreeGrafter"/>
</dbReference>
<organism evidence="12 13">
    <name type="scientific">Sarcoptes scabiei</name>
    <name type="common">Itch mite</name>
    <name type="synonym">Acarus scabiei</name>
    <dbReference type="NCBI Taxonomy" id="52283"/>
    <lineage>
        <taxon>Eukaryota</taxon>
        <taxon>Metazoa</taxon>
        <taxon>Ecdysozoa</taxon>
        <taxon>Arthropoda</taxon>
        <taxon>Chelicerata</taxon>
        <taxon>Arachnida</taxon>
        <taxon>Acari</taxon>
        <taxon>Acariformes</taxon>
        <taxon>Sarcoptiformes</taxon>
        <taxon>Astigmata</taxon>
        <taxon>Psoroptidia</taxon>
        <taxon>Sarcoptoidea</taxon>
        <taxon>Sarcoptidae</taxon>
        <taxon>Sarcoptinae</taxon>
        <taxon>Sarcoptes</taxon>
    </lineage>
</organism>
<dbReference type="OMA" id="AFVCYSW"/>
<dbReference type="OrthoDB" id="1726137at2759"/>
<evidence type="ECO:0000256" key="7">
    <source>
        <dbReference type="ARBA" id="ARBA00023004"/>
    </source>
</evidence>
<keyword evidence="9" id="KW-0472">Membrane</keyword>
<dbReference type="PANTHER" id="PTHR23289">
    <property type="entry name" value="CYTOCHROME C OXIDASE ASSEMBLY PROTEIN COX15"/>
    <property type="match status" value="1"/>
</dbReference>
<dbReference type="Proteomes" id="UP000616769">
    <property type="component" value="Unassembled WGS sequence"/>
</dbReference>
<evidence type="ECO:0000256" key="11">
    <source>
        <dbReference type="ARBA" id="ARBA00048044"/>
    </source>
</evidence>
<comment type="catalytic activity">
    <reaction evidence="11">
        <text>Fe(II)-heme o + 2 A + H2O = Fe(II)-heme a + 2 AH2</text>
        <dbReference type="Rhea" id="RHEA:63388"/>
        <dbReference type="ChEBI" id="CHEBI:13193"/>
        <dbReference type="ChEBI" id="CHEBI:15377"/>
        <dbReference type="ChEBI" id="CHEBI:17499"/>
        <dbReference type="ChEBI" id="CHEBI:60530"/>
        <dbReference type="ChEBI" id="CHEBI:61715"/>
        <dbReference type="EC" id="1.17.99.9"/>
    </reaction>
    <physiologicalReaction direction="left-to-right" evidence="11">
        <dbReference type="Rhea" id="RHEA:63389"/>
    </physiologicalReaction>
</comment>
<evidence type="ECO:0000256" key="8">
    <source>
        <dbReference type="ARBA" id="ARBA00023133"/>
    </source>
</evidence>
<evidence type="ECO:0000256" key="6">
    <source>
        <dbReference type="ARBA" id="ARBA00023002"/>
    </source>
</evidence>
<proteinExistence type="predicted"/>
<accession>A0A132AJV0</accession>
<evidence type="ECO:0000313" key="13">
    <source>
        <dbReference type="Proteomes" id="UP000616769"/>
    </source>
</evidence>
<keyword evidence="5" id="KW-1133">Transmembrane helix</keyword>
<dbReference type="InterPro" id="IPR003780">
    <property type="entry name" value="COX15/CtaA_fam"/>
</dbReference>